<gene>
    <name evidence="2" type="ORF">EYC84_007631</name>
</gene>
<organism evidence="2 3">
    <name type="scientific">Monilinia fructicola</name>
    <name type="common">Brown rot fungus</name>
    <name type="synonym">Ciboria fructicola</name>
    <dbReference type="NCBI Taxonomy" id="38448"/>
    <lineage>
        <taxon>Eukaryota</taxon>
        <taxon>Fungi</taxon>
        <taxon>Dikarya</taxon>
        <taxon>Ascomycota</taxon>
        <taxon>Pezizomycotina</taxon>
        <taxon>Leotiomycetes</taxon>
        <taxon>Helotiales</taxon>
        <taxon>Sclerotiniaceae</taxon>
        <taxon>Monilinia</taxon>
    </lineage>
</organism>
<evidence type="ECO:0000256" key="1">
    <source>
        <dbReference type="SAM" id="MobiDB-lite"/>
    </source>
</evidence>
<evidence type="ECO:0000313" key="3">
    <source>
        <dbReference type="Proteomes" id="UP000322873"/>
    </source>
</evidence>
<feature type="compositionally biased region" description="Polar residues" evidence="1">
    <location>
        <begin position="65"/>
        <end position="74"/>
    </location>
</feature>
<keyword evidence="3" id="KW-1185">Reference proteome</keyword>
<accession>A0A5M9JIR7</accession>
<proteinExistence type="predicted"/>
<feature type="region of interest" description="Disordered" evidence="1">
    <location>
        <begin position="53"/>
        <end position="82"/>
    </location>
</feature>
<comment type="caution">
    <text evidence="2">The sequence shown here is derived from an EMBL/GenBank/DDBJ whole genome shotgun (WGS) entry which is preliminary data.</text>
</comment>
<dbReference type="EMBL" id="VICG01000009">
    <property type="protein sequence ID" value="KAA8568617.1"/>
    <property type="molecule type" value="Genomic_DNA"/>
</dbReference>
<dbReference type="AlphaFoldDB" id="A0A5M9JIR7"/>
<name>A0A5M9JIR7_MONFR</name>
<dbReference type="Proteomes" id="UP000322873">
    <property type="component" value="Unassembled WGS sequence"/>
</dbReference>
<reference evidence="2 3" key="1">
    <citation type="submission" date="2019-06" db="EMBL/GenBank/DDBJ databases">
        <title>Genome Sequence of the Brown Rot Fungal Pathogen Monilinia fructicola.</title>
        <authorList>
            <person name="De Miccolis Angelini R.M."/>
            <person name="Landi L."/>
            <person name="Abate D."/>
            <person name="Pollastro S."/>
            <person name="Romanazzi G."/>
            <person name="Faretra F."/>
        </authorList>
    </citation>
    <scope>NUCLEOTIDE SEQUENCE [LARGE SCALE GENOMIC DNA]</scope>
    <source>
        <strain evidence="2 3">Mfrc123</strain>
    </source>
</reference>
<evidence type="ECO:0000313" key="2">
    <source>
        <dbReference type="EMBL" id="KAA8568617.1"/>
    </source>
</evidence>
<protein>
    <submittedName>
        <fullName evidence="2">Uncharacterized protein</fullName>
    </submittedName>
</protein>
<sequence>MQCTLSPTDFHFSYPSLIYHNTTQPYAMQIHFPCIRKQVISYSHAAQQMISHHTSFPRGNDAHPCTSSRTSLSTIIKPPSHL</sequence>